<dbReference type="RefSeq" id="WP_077342871.1">
    <property type="nucleotide sequence ID" value="NZ_CP019605.1"/>
</dbReference>
<evidence type="ECO:0000313" key="1">
    <source>
        <dbReference type="EMBL" id="AQP45120.1"/>
    </source>
</evidence>
<name>A0A1Q2CGD5_9ACTN</name>
<dbReference type="EMBL" id="CP019605">
    <property type="protein sequence ID" value="AQP45120.1"/>
    <property type="molecule type" value="Genomic_DNA"/>
</dbReference>
<dbReference type="OrthoDB" id="5171895at2"/>
<gene>
    <name evidence="1" type="ORF">RPIT_10220</name>
</gene>
<accession>A0A1Q2CGD5</accession>
<reference evidence="1 2" key="1">
    <citation type="journal article" date="2016" name="Int. J. Syst. Evol. Microbiol.">
        <title>Tessaracoccus flavus sp. nov., isolated from the drainage system of a lindane-producing factory.</title>
        <authorList>
            <person name="Kumari R."/>
            <person name="Singh P."/>
            <person name="Schumann P."/>
            <person name="Lal R."/>
        </authorList>
    </citation>
    <scope>NUCLEOTIDE SEQUENCE [LARGE SCALE GENOMIC DNA]</scope>
    <source>
        <strain evidence="1 2">RP1T</strain>
    </source>
</reference>
<dbReference type="Proteomes" id="UP000188324">
    <property type="component" value="Chromosome"/>
</dbReference>
<evidence type="ECO:0000313" key="2">
    <source>
        <dbReference type="Proteomes" id="UP000188324"/>
    </source>
</evidence>
<organism evidence="1 2">
    <name type="scientific">Tessaracoccus flavus</name>
    <dbReference type="NCBI Taxonomy" id="1610493"/>
    <lineage>
        <taxon>Bacteria</taxon>
        <taxon>Bacillati</taxon>
        <taxon>Actinomycetota</taxon>
        <taxon>Actinomycetes</taxon>
        <taxon>Propionibacteriales</taxon>
        <taxon>Propionibacteriaceae</taxon>
        <taxon>Tessaracoccus</taxon>
    </lineage>
</organism>
<dbReference type="AlphaFoldDB" id="A0A1Q2CGD5"/>
<dbReference type="STRING" id="1610493.RPIT_10220"/>
<protein>
    <submittedName>
        <fullName evidence="1">Uncharacterized protein</fullName>
    </submittedName>
</protein>
<sequence>MRRSLVVALAAIVALAAVGVVAWQAYRAVVGSLTPQTCRVVLPDGGSTSLSGEQARNAAIIVAASIERGLPERAAVVALATAYQESDIRNLDYGDRDSLGLFQQRPSYGWGTEEQIMDPWYSSGRFYEELVKFPGWESVDVNDMAQRVQRSGFPDAYRQHESKATAVAAALRGSAPETLSCLARDENPPDPAAFSPVLEAWGDQVTTTVEGDVVTITASSDIALWSAAHLALANTYESGLTAAVVGDREWTASDHGWQPAATPAPPGTATLTLG</sequence>
<keyword evidence="2" id="KW-1185">Reference proteome</keyword>
<dbReference type="KEGG" id="tfl:RPIT_10220"/>
<proteinExistence type="predicted"/>